<feature type="region of interest" description="Disordered" evidence="1">
    <location>
        <begin position="114"/>
        <end position="145"/>
    </location>
</feature>
<keyword evidence="2" id="KW-0812">Transmembrane</keyword>
<evidence type="ECO:0000313" key="3">
    <source>
        <dbReference type="EMBL" id="RLM93933.1"/>
    </source>
</evidence>
<keyword evidence="2" id="KW-1133">Transmembrane helix</keyword>
<keyword evidence="4" id="KW-1185">Reference proteome</keyword>
<dbReference type="AlphaFoldDB" id="A0A3L6R4Y7"/>
<evidence type="ECO:0000256" key="2">
    <source>
        <dbReference type="SAM" id="Phobius"/>
    </source>
</evidence>
<sequence length="412" mass="45082">MSTVLFVAPKYIFHVTPKSATAKSDDDPGDDIFGLLCVLLPLIRNYLWMLLSDMGQFKGLDIYYMDNGAIVVIAYAFLLKINLQYCILAPFPISLVTFIIHLCNKIRVKQQHVSESEGKDSKKPEELVAPTDLSRSKDGSETDSMQQVGELERTVVFPFFMLLISAVYGDSSPVLSHFLLFSCCALGTLALLYSRLADEVTSAPALKPALECIRMSYMVMLFITAHTVAAEWLGEVTALVCMPELIAGLVWFFTLLHTDTSSNRAVAKVTSDKDSISSIETEQVPVGIFKGFIFQGCMFIPLGAALAGLVTSTYAYDWELLSSWNTKATVACGVAGCMPYVSVWMISRWPGSIPASDKATQLLKFLANVCLTGACLMLFALLAEKTLASGVLKYLPFIYFSTAVASLGALFI</sequence>
<gene>
    <name evidence="3" type="ORF">C2845_PM08G12650</name>
</gene>
<feature type="transmembrane region" description="Helical" evidence="2">
    <location>
        <begin position="362"/>
        <end position="382"/>
    </location>
</feature>
<dbReference type="EMBL" id="PQIB02000010">
    <property type="protein sequence ID" value="RLM93933.1"/>
    <property type="molecule type" value="Genomic_DNA"/>
</dbReference>
<feature type="transmembrane region" description="Helical" evidence="2">
    <location>
        <begin position="328"/>
        <end position="350"/>
    </location>
</feature>
<evidence type="ECO:0000313" key="4">
    <source>
        <dbReference type="Proteomes" id="UP000275267"/>
    </source>
</evidence>
<dbReference type="Proteomes" id="UP000275267">
    <property type="component" value="Unassembled WGS sequence"/>
</dbReference>
<name>A0A3L6R4Y7_PANMI</name>
<proteinExistence type="predicted"/>
<reference evidence="4" key="1">
    <citation type="journal article" date="2019" name="Nat. Commun.">
        <title>The genome of broomcorn millet.</title>
        <authorList>
            <person name="Zou C."/>
            <person name="Miki D."/>
            <person name="Li D."/>
            <person name="Tang Q."/>
            <person name="Xiao L."/>
            <person name="Rajput S."/>
            <person name="Deng P."/>
            <person name="Jia W."/>
            <person name="Huang R."/>
            <person name="Zhang M."/>
            <person name="Sun Y."/>
            <person name="Hu J."/>
            <person name="Fu X."/>
            <person name="Schnable P.S."/>
            <person name="Li F."/>
            <person name="Zhang H."/>
            <person name="Feng B."/>
            <person name="Zhu X."/>
            <person name="Liu R."/>
            <person name="Schnable J.C."/>
            <person name="Zhu J.-K."/>
            <person name="Zhang H."/>
        </authorList>
    </citation>
    <scope>NUCLEOTIDE SEQUENCE [LARGE SCALE GENOMIC DNA]</scope>
</reference>
<accession>A0A3L6R4Y7</accession>
<comment type="caution">
    <text evidence="3">The sequence shown here is derived from an EMBL/GenBank/DDBJ whole genome shotgun (WGS) entry which is preliminary data.</text>
</comment>
<feature type="transmembrane region" description="Helical" evidence="2">
    <location>
        <begin position="174"/>
        <end position="193"/>
    </location>
</feature>
<organism evidence="3 4">
    <name type="scientific">Panicum miliaceum</name>
    <name type="common">Proso millet</name>
    <name type="synonym">Broomcorn millet</name>
    <dbReference type="NCBI Taxonomy" id="4540"/>
    <lineage>
        <taxon>Eukaryota</taxon>
        <taxon>Viridiplantae</taxon>
        <taxon>Streptophyta</taxon>
        <taxon>Embryophyta</taxon>
        <taxon>Tracheophyta</taxon>
        <taxon>Spermatophyta</taxon>
        <taxon>Magnoliopsida</taxon>
        <taxon>Liliopsida</taxon>
        <taxon>Poales</taxon>
        <taxon>Poaceae</taxon>
        <taxon>PACMAD clade</taxon>
        <taxon>Panicoideae</taxon>
        <taxon>Panicodae</taxon>
        <taxon>Paniceae</taxon>
        <taxon>Panicinae</taxon>
        <taxon>Panicum</taxon>
        <taxon>Panicum sect. Panicum</taxon>
    </lineage>
</organism>
<feature type="transmembrane region" description="Helical" evidence="2">
    <location>
        <begin position="292"/>
        <end position="316"/>
    </location>
</feature>
<feature type="compositionally biased region" description="Basic and acidic residues" evidence="1">
    <location>
        <begin position="114"/>
        <end position="126"/>
    </location>
</feature>
<evidence type="ECO:0000256" key="1">
    <source>
        <dbReference type="SAM" id="MobiDB-lite"/>
    </source>
</evidence>
<feature type="transmembrane region" description="Helical" evidence="2">
    <location>
        <begin position="213"/>
        <end position="230"/>
    </location>
</feature>
<feature type="transmembrane region" description="Helical" evidence="2">
    <location>
        <begin position="394"/>
        <end position="411"/>
    </location>
</feature>
<feature type="transmembrane region" description="Helical" evidence="2">
    <location>
        <begin position="236"/>
        <end position="256"/>
    </location>
</feature>
<dbReference type="OrthoDB" id="668047at2759"/>
<keyword evidence="2" id="KW-0472">Membrane</keyword>
<feature type="transmembrane region" description="Helical" evidence="2">
    <location>
        <begin position="32"/>
        <end position="51"/>
    </location>
</feature>
<protein>
    <submittedName>
        <fullName evidence="3">Uncharacterized protein</fullName>
    </submittedName>
</protein>